<dbReference type="Pfam" id="PF02566">
    <property type="entry name" value="OsmC"/>
    <property type="match status" value="1"/>
</dbReference>
<organism evidence="1 2">
    <name type="scientific">Amycolatopsis methanolica 239</name>
    <dbReference type="NCBI Taxonomy" id="1068978"/>
    <lineage>
        <taxon>Bacteria</taxon>
        <taxon>Bacillati</taxon>
        <taxon>Actinomycetota</taxon>
        <taxon>Actinomycetes</taxon>
        <taxon>Pseudonocardiales</taxon>
        <taxon>Pseudonocardiaceae</taxon>
        <taxon>Amycolatopsis</taxon>
        <taxon>Amycolatopsis methanolica group</taxon>
    </lineage>
</organism>
<dbReference type="InterPro" id="IPR003718">
    <property type="entry name" value="OsmC/Ohr_fam"/>
</dbReference>
<dbReference type="InterPro" id="IPR036102">
    <property type="entry name" value="OsmC/Ohrsf"/>
</dbReference>
<dbReference type="InterPro" id="IPR015946">
    <property type="entry name" value="KH_dom-like_a/b"/>
</dbReference>
<dbReference type="InterPro" id="IPR052707">
    <property type="entry name" value="OsmC_Ohr_Peroxiredoxin"/>
</dbReference>
<proteinExistence type="predicted"/>
<keyword evidence="2" id="KW-1185">Reference proteome</keyword>
<dbReference type="PANTHER" id="PTHR42830">
    <property type="entry name" value="OSMOTICALLY INDUCIBLE FAMILY PROTEIN"/>
    <property type="match status" value="1"/>
</dbReference>
<dbReference type="PATRIC" id="fig|1068978.7.peg.3005"/>
<dbReference type="Gene3D" id="3.30.300.20">
    <property type="match status" value="1"/>
</dbReference>
<dbReference type="KEGG" id="amq:AMETH_2815"/>
<dbReference type="PANTHER" id="PTHR42830:SF2">
    <property type="entry name" value="OSMC_OHR FAMILY PROTEIN"/>
    <property type="match status" value="1"/>
</dbReference>
<name>A0A076MZ54_AMYME</name>
<dbReference type="SUPFAM" id="SSF82784">
    <property type="entry name" value="OsmC-like"/>
    <property type="match status" value="1"/>
</dbReference>
<evidence type="ECO:0000313" key="2">
    <source>
        <dbReference type="Proteomes" id="UP000062973"/>
    </source>
</evidence>
<protein>
    <submittedName>
        <fullName evidence="1">Redox protein</fullName>
    </submittedName>
</protein>
<dbReference type="OrthoDB" id="9795405at2"/>
<dbReference type="STRING" id="1068978.AMETH_2815"/>
<dbReference type="EMBL" id="CP009110">
    <property type="protein sequence ID" value="AIJ22907.1"/>
    <property type="molecule type" value="Genomic_DNA"/>
</dbReference>
<evidence type="ECO:0000313" key="1">
    <source>
        <dbReference type="EMBL" id="AIJ22907.1"/>
    </source>
</evidence>
<dbReference type="AlphaFoldDB" id="A0A076MZ54"/>
<dbReference type="Proteomes" id="UP000062973">
    <property type="component" value="Chromosome"/>
</dbReference>
<dbReference type="HOGENOM" id="CLU_105860_1_0_11"/>
<sequence length="153" mass="16371">MSKEHGYEVTVTWHGSTAGGYRAYDRGHDVTAEGKPPIAATADPAFLGDPARWNPEELLVASLSQCHLLTYLALCARHGITVTGYRDTATGRMAETPGGGGHFTEVTLHPEVTITDASAADKAAELHHRAHELCFIANSVNFPVHHAPVIHVA</sequence>
<dbReference type="eggNOG" id="COG1764">
    <property type="taxonomic scope" value="Bacteria"/>
</dbReference>
<accession>A0A076MZ54</accession>
<reference evidence="1 2" key="1">
    <citation type="submission" date="2014-07" db="EMBL/GenBank/DDBJ databases">
        <title>Whole Genome Sequence of the Amycolatopsis methanolica 239.</title>
        <authorList>
            <person name="Tang B."/>
        </authorList>
    </citation>
    <scope>NUCLEOTIDE SEQUENCE [LARGE SCALE GENOMIC DNA]</scope>
    <source>
        <strain evidence="1 2">239</strain>
    </source>
</reference>
<gene>
    <name evidence="1" type="ORF">AMETH_2815</name>
</gene>
<dbReference type="RefSeq" id="WP_017987902.1">
    <property type="nucleotide sequence ID" value="NZ_AQUL01000002.1"/>
</dbReference>